<dbReference type="InterPro" id="IPR038500">
    <property type="entry name" value="Antitermination_sf"/>
</dbReference>
<organism evidence="4 5">
    <name type="scientific">Serratia odorifera</name>
    <dbReference type="NCBI Taxonomy" id="618"/>
    <lineage>
        <taxon>Bacteria</taxon>
        <taxon>Pseudomonadati</taxon>
        <taxon>Pseudomonadota</taxon>
        <taxon>Gammaproteobacteria</taxon>
        <taxon>Enterobacterales</taxon>
        <taxon>Yersiniaceae</taxon>
        <taxon>Serratia</taxon>
    </lineage>
</organism>
<dbReference type="GO" id="GO:0006355">
    <property type="term" value="P:regulation of DNA-templated transcription"/>
    <property type="evidence" value="ECO:0007669"/>
    <property type="project" value="InterPro"/>
</dbReference>
<dbReference type="InterPro" id="IPR003222">
    <property type="entry name" value="Antitermntn"/>
</dbReference>
<name>A0A447L1F3_SEROD</name>
<keyword evidence="1" id="KW-0805">Transcription regulation</keyword>
<dbReference type="AlphaFoldDB" id="A0A447L1F3"/>
<reference evidence="4 5" key="1">
    <citation type="submission" date="2018-12" db="EMBL/GenBank/DDBJ databases">
        <authorList>
            <consortium name="Pathogen Informatics"/>
        </authorList>
    </citation>
    <scope>NUCLEOTIDE SEQUENCE [LARGE SCALE GENOMIC DNA]</scope>
    <source>
        <strain evidence="4 5">NCTC11214</strain>
    </source>
</reference>
<dbReference type="KEGG" id="sof:NCTC11214_05162"/>
<evidence type="ECO:0000313" key="5">
    <source>
        <dbReference type="Proteomes" id="UP000281391"/>
    </source>
</evidence>
<sequence length="260" mass="28394">MRLEAALKHFSPQGLVISDSSTCTSADRVTGTDVMAALGLTESKARFGMAAFLGKTGISSEDRERAIVELTQYAMRKAPKHVGKVAGRRMARCMQILAALAYEEYAHFAGASVTCHDCHGEGLVAVERDVVTYPGYVGMDGEEKIAPTTKRQVVCEMCQTCNGKGKIHKRCRNCKGTGKALDREATKASGAPVIKDCERCGGKGFSRMPSSVAYRAIIALLPDLNERTWRRNWKPFYETLVTKCEIEEGVAAAEFSKVTR</sequence>
<keyword evidence="3" id="KW-0804">Transcription</keyword>
<accession>A0A447L1F3</accession>
<evidence type="ECO:0000313" key="4">
    <source>
        <dbReference type="EMBL" id="VDZ64804.1"/>
    </source>
</evidence>
<dbReference type="RefSeq" id="WP_004964908.1">
    <property type="nucleotide sequence ID" value="NZ_LR134117.1"/>
</dbReference>
<dbReference type="GO" id="GO:0003677">
    <property type="term" value="F:DNA binding"/>
    <property type="evidence" value="ECO:0007669"/>
    <property type="project" value="UniProtKB-KW"/>
</dbReference>
<dbReference type="EMBL" id="LR134117">
    <property type="protein sequence ID" value="VDZ64804.1"/>
    <property type="molecule type" value="Genomic_DNA"/>
</dbReference>
<dbReference type="SUPFAM" id="SSF57938">
    <property type="entry name" value="DnaJ/Hsp40 cysteine-rich domain"/>
    <property type="match status" value="1"/>
</dbReference>
<dbReference type="InterPro" id="IPR036410">
    <property type="entry name" value="HSP_DnaJ_Cys-rich_dom_sf"/>
</dbReference>
<evidence type="ECO:0000256" key="2">
    <source>
        <dbReference type="ARBA" id="ARBA00023125"/>
    </source>
</evidence>
<protein>
    <submittedName>
        <fullName evidence="4">Antitermination protein</fullName>
    </submittedName>
</protein>
<dbReference type="Gene3D" id="1.10.274.110">
    <property type="match status" value="1"/>
</dbReference>
<dbReference type="Pfam" id="PF03589">
    <property type="entry name" value="Antiterm"/>
    <property type="match status" value="2"/>
</dbReference>
<evidence type="ECO:0000256" key="3">
    <source>
        <dbReference type="ARBA" id="ARBA00023163"/>
    </source>
</evidence>
<evidence type="ECO:0000256" key="1">
    <source>
        <dbReference type="ARBA" id="ARBA00023015"/>
    </source>
</evidence>
<proteinExistence type="inferred from homology"/>
<keyword evidence="2" id="KW-0238">DNA-binding</keyword>
<gene>
    <name evidence="4" type="ORF">NCTC11214_05162</name>
</gene>
<dbReference type="HAMAP" id="MF_04158">
    <property type="entry name" value="Antitermination_lambda"/>
    <property type="match status" value="1"/>
</dbReference>
<dbReference type="Proteomes" id="UP000281391">
    <property type="component" value="Chromosome"/>
</dbReference>